<keyword evidence="3" id="KW-1185">Reference proteome</keyword>
<reference evidence="2" key="1">
    <citation type="submission" date="2018-02" db="EMBL/GenBank/DDBJ databases">
        <authorList>
            <person name="Miller M."/>
            <person name="Deiulio A."/>
            <person name="Douthitt C."/>
            <person name="McMahon J."/>
            <person name="Holland C."/>
            <person name="Wiersma-Koch H."/>
            <person name="Turechek W."/>
            <person name="D'Elia T."/>
        </authorList>
    </citation>
    <scope>NUCLEOTIDE SEQUENCE [LARGE SCALE GENOMIC DNA]</scope>
</reference>
<evidence type="ECO:0000313" key="3">
    <source>
        <dbReference type="Proteomes" id="UP000241502"/>
    </source>
</evidence>
<name>A0A2P1JUV5_9CAUD</name>
<accession>A0A2P1JUV5</accession>
<gene>
    <name evidence="2" type="ORF">RIVERRIDER_61</name>
</gene>
<dbReference type="EMBL" id="MG983743">
    <property type="protein sequence ID" value="AVO23142.1"/>
    <property type="molecule type" value="Genomic_DNA"/>
</dbReference>
<dbReference type="Proteomes" id="UP000241502">
    <property type="component" value="Segment"/>
</dbReference>
<feature type="compositionally biased region" description="Basic and acidic residues" evidence="1">
    <location>
        <begin position="97"/>
        <end position="115"/>
    </location>
</feature>
<sequence>MEKKYFYVLCAQVAWRTSEESEALSVMPVNVVASFPSPIIRKFNLAQMNAQAINNLSQMIGERVNPDLVANVTIMSISPLGFMTEDEFHAQPSQTQVEKEVRTVVSEAADKSERA</sequence>
<feature type="region of interest" description="Disordered" evidence="1">
    <location>
        <begin position="91"/>
        <end position="115"/>
    </location>
</feature>
<evidence type="ECO:0000313" key="2">
    <source>
        <dbReference type="EMBL" id="AVO23142.1"/>
    </source>
</evidence>
<proteinExistence type="predicted"/>
<evidence type="ECO:0000256" key="1">
    <source>
        <dbReference type="SAM" id="MobiDB-lite"/>
    </source>
</evidence>
<protein>
    <submittedName>
        <fullName evidence="2">Uncharacterized protein</fullName>
    </submittedName>
</protein>
<organism evidence="2 3">
    <name type="scientific">Xanthomonas phage RiverRider</name>
    <dbReference type="NCBI Taxonomy" id="2108116"/>
    <lineage>
        <taxon>Viruses</taxon>
        <taxon>Duplodnaviria</taxon>
        <taxon>Heunggongvirae</taxon>
        <taxon>Uroviricota</taxon>
        <taxon>Caudoviricetes</taxon>
        <taxon>Schitoviridae</taxon>
        <taxon>Riverridervirus</taxon>
        <taxon>Riverridervirus riverrider</taxon>
    </lineage>
</organism>